<keyword evidence="2" id="KW-1185">Reference proteome</keyword>
<organism evidence="1 2">
    <name type="scientific">Bacillus phage phiNIT1</name>
    <dbReference type="NCBI Taxonomy" id="207656"/>
    <lineage>
        <taxon>Viruses</taxon>
        <taxon>Duplodnaviria</taxon>
        <taxon>Heunggongvirae</taxon>
        <taxon>Uroviricota</taxon>
        <taxon>Caudoviricetes</taxon>
        <taxon>Herelleviridae</taxon>
        <taxon>Bastillevirinae</taxon>
        <taxon>Nitunavirus</taxon>
        <taxon>Nitunavirus NIT1</taxon>
    </lineage>
</organism>
<dbReference type="RefSeq" id="YP_008318348.1">
    <property type="nucleotide sequence ID" value="NC_021856.1"/>
</dbReference>
<name>S6BUV4_9CAUD</name>
<dbReference type="Gene3D" id="2.60.120.260">
    <property type="entry name" value="Galactose-binding domain-like"/>
    <property type="match status" value="1"/>
</dbReference>
<dbReference type="Proteomes" id="UP000014701">
    <property type="component" value="Segment"/>
</dbReference>
<accession>S6BUV4</accession>
<gene>
    <name evidence="1" type="primary">orf1237</name>
</gene>
<sequence length="1237" mass="135807">MSIATGQITLTDYNDAITLTGFITANSPRMQQYNPDNETFNPDWTKNPLILTASLYIMGDTDNIISSNDVQKVEWFDAANPGTPLTTGGPYSVNRETLTIKQNILSTKPAVDFICQVTYRDSTTMLDILTKMSISLSRVTNGSGITSASVWMPNGNIFKNDQIATLIAECDLWRGGVVDNTNVAYQWYNQDPSITTDQGGGLGWRKLTDSTNSGETGYTTRQLTVPASAVPSFEVYKCIVTDLDTASNTYNETFQGTAAFIDQSDPIQMSITSTGGDVFKNGVGSSDLTAHMFRAGDEIDEDGKEYTYKWYKYDKDGVLVPGFGGANNYKTGKTITVTSDDVDTKATFLCETSAAVGQFTVYDITDVIVSSTEPANPVNGTIWLNTSGQPPYRFFMYKDGVWETTDYDSLESLDPDSYEKVRDAYNAITDLDMDNRLTRYERSVVRGELANIIGTYLSSTAAMPTIEEVDASGVGALYSIRQQAKDIGVSTSNTNYVRLGEAYTALRTYLSGLAIKPWDIDSEGTLDIVSEDWDNAWKNYYLAYNFLGITVTNRQKEYSDLVGEGAVQDAIKAVSNSAQFKEAPIANPMNIDAPIASLGLPTFQGRHVDVWSMSPDAQANWALGGNRIKPITNPTFSSAGSVEIIGKFYGDGTNNDEFSWDKEGRPVKTTRWVDASLDNSFTWVFGADGSGYKQVTVPAFSTMAPVDMSVTAVKHNGNILTTIGDTLTAADQVMLKNADSVLNITVADTDSGWGETYTPEPAEILAYFNGWKMCNGTFGQPYDGTGTKVWYPIGDSDLSRATNSSGTANPVPTDVSPTIKEQSINLYQIVYRNDTAIQEIVQFDGILSLLAGDNEVQITYPVDTPEITTGTIKYATNLATVTDNLKYWIPTLQQRVSKAEEVITDDAIINTVTQSTQYQLTLASKADTDALADYATNSDLDDLSGDIDGRINNAINAIDFSPYATKSELEQKATDITAKFQAAGGMNLIKNSIGFADLDFWGWFSNYPVETISTNELDILGFGSGFLYNPDGHNKGITQEINVIPGQPYTLSWYLNKRTSGPDSSYRFWIQILENDVVTLQVADNSAKTTVGYESSYMTYTPQSDVMQVRFIGYANVDATLTGIMLTIGDVPLKWSLSTGEVYNTNIRMNINGIRVSQLDANRQEIGFTQITPEEFAGYYDTEGNGSFQKVFYLNGDETVTRKLRATDSIVMQDIQIINVDTADRKGWAFIPNIDTE</sequence>
<dbReference type="GeneID" id="16511503"/>
<dbReference type="KEGG" id="vg:16511503"/>
<evidence type="ECO:0000313" key="1">
    <source>
        <dbReference type="EMBL" id="BAN59580.1"/>
    </source>
</evidence>
<protein>
    <submittedName>
        <fullName evidence="1">Putative tail fiber</fullName>
    </submittedName>
</protein>
<dbReference type="EMBL" id="AP013029">
    <property type="protein sequence ID" value="BAN59580.1"/>
    <property type="molecule type" value="Genomic_DNA"/>
</dbReference>
<proteinExistence type="predicted"/>
<evidence type="ECO:0000313" key="2">
    <source>
        <dbReference type="Proteomes" id="UP000014701"/>
    </source>
</evidence>
<reference evidence="1 2" key="1">
    <citation type="submission" date="2013-02" db="EMBL/GenBank/DDBJ databases">
        <title>phiNIT1 genome sequensing.</title>
        <authorList>
            <person name="Ozaki T."/>
            <person name="Kaneko J."/>
        </authorList>
    </citation>
    <scope>NUCLEOTIDE SEQUENCE [LARGE SCALE GENOMIC DNA]</scope>
    <source>
        <strain evidence="1">PhiNIT1</strain>
    </source>
</reference>